<gene>
    <name evidence="8" type="ORF">ACFSR2_15155</name>
</gene>
<evidence type="ECO:0000256" key="1">
    <source>
        <dbReference type="ARBA" id="ARBA00006594"/>
    </source>
</evidence>
<dbReference type="GO" id="GO:0008168">
    <property type="term" value="F:methyltransferase activity"/>
    <property type="evidence" value="ECO:0007669"/>
    <property type="project" value="UniProtKB-KW"/>
</dbReference>
<dbReference type="EC" id="2.1.1.72" evidence="2"/>
<evidence type="ECO:0000256" key="3">
    <source>
        <dbReference type="ARBA" id="ARBA00022603"/>
    </source>
</evidence>
<dbReference type="InterPro" id="IPR002941">
    <property type="entry name" value="DNA_methylase_N4/N6"/>
</dbReference>
<organism evidence="8 9">
    <name type="scientific">Emticicia soli</name>
    <dbReference type="NCBI Taxonomy" id="2027878"/>
    <lineage>
        <taxon>Bacteria</taxon>
        <taxon>Pseudomonadati</taxon>
        <taxon>Bacteroidota</taxon>
        <taxon>Cytophagia</taxon>
        <taxon>Cytophagales</taxon>
        <taxon>Leadbetterellaceae</taxon>
        <taxon>Emticicia</taxon>
    </lineage>
</organism>
<comment type="caution">
    <text evidence="8">The sequence shown here is derived from an EMBL/GenBank/DDBJ whole genome shotgun (WGS) entry which is preliminary data.</text>
</comment>
<accession>A0ABW5JB20</accession>
<dbReference type="GO" id="GO:0032259">
    <property type="term" value="P:methylation"/>
    <property type="evidence" value="ECO:0007669"/>
    <property type="project" value="UniProtKB-KW"/>
</dbReference>
<reference evidence="9" key="1">
    <citation type="journal article" date="2019" name="Int. J. Syst. Evol. Microbiol.">
        <title>The Global Catalogue of Microorganisms (GCM) 10K type strain sequencing project: providing services to taxonomists for standard genome sequencing and annotation.</title>
        <authorList>
            <consortium name="The Broad Institute Genomics Platform"/>
            <consortium name="The Broad Institute Genome Sequencing Center for Infectious Disease"/>
            <person name="Wu L."/>
            <person name="Ma J."/>
        </authorList>
    </citation>
    <scope>NUCLEOTIDE SEQUENCE [LARGE SCALE GENOMIC DNA]</scope>
    <source>
        <strain evidence="9">KCTC 52344</strain>
    </source>
</reference>
<evidence type="ECO:0000256" key="2">
    <source>
        <dbReference type="ARBA" id="ARBA00011900"/>
    </source>
</evidence>
<evidence type="ECO:0000313" key="8">
    <source>
        <dbReference type="EMBL" id="MFD2522237.1"/>
    </source>
</evidence>
<comment type="catalytic activity">
    <reaction evidence="6">
        <text>a 2'-deoxyadenosine in DNA + S-adenosyl-L-methionine = an N(6)-methyl-2'-deoxyadenosine in DNA + S-adenosyl-L-homocysteine + H(+)</text>
        <dbReference type="Rhea" id="RHEA:15197"/>
        <dbReference type="Rhea" id="RHEA-COMP:12418"/>
        <dbReference type="Rhea" id="RHEA-COMP:12419"/>
        <dbReference type="ChEBI" id="CHEBI:15378"/>
        <dbReference type="ChEBI" id="CHEBI:57856"/>
        <dbReference type="ChEBI" id="CHEBI:59789"/>
        <dbReference type="ChEBI" id="CHEBI:90615"/>
        <dbReference type="ChEBI" id="CHEBI:90616"/>
        <dbReference type="EC" id="2.1.1.72"/>
    </reaction>
</comment>
<evidence type="ECO:0000259" key="7">
    <source>
        <dbReference type="Pfam" id="PF01555"/>
    </source>
</evidence>
<sequence>MDGLSLDIAEDKIQQLKNLFPEVFKEAKIDFKQLRAILGDFVATPTEERYGISWAGKYEAFKEIQKQTYATLSPIDPKDENWNNSENIFIEGENLEVLRILQKSYYGKVKMIYIDPPYNTGNDTFVYPDDFTERQTEYRQRAGITNDSGFLNKQDLIKKNTKENGHFHSAWLSMMYPRLYLAKNLLKEDGVIFISIDDNEQTNLKLLMDEIFGGENFITNIIWEKNFSPKNDSKYLSENHDFILIYCKNKEMWRPSLLPRSDEANARYSNPDNDERGNWTSGDLSVKTYSEYYDYSIITPSGRIVNPPKGSCWRISKEKFSELIKDNRIWFGDKGENTPRLKRFLSEVKDGITPLTIWKRTEVGDNQDAKREIREIFNDVSYFDTPKPTRLIKRILQISTNKDDNHIILDFFAGSCTTAHAVLELNKEDGGNRKFICVQMPEKLEEKSEAYQAGYRNIADIGKARIEKVIENIRNANNITPDFDSSKQDFGFRSFQLQHSNFRQWQTDLKDKGQILNQLEVFTNPILDNATLENMLIELVLKSGFPLTTTIITHQAGEGQFYYLPEYKICIALAGFGNDTRLKIRNLQPLQAIILNNLFYNNDELMANTQLEFKDAGIKLTVI</sequence>
<dbReference type="InterPro" id="IPR029063">
    <property type="entry name" value="SAM-dependent_MTases_sf"/>
</dbReference>
<dbReference type="EMBL" id="JBHULC010000015">
    <property type="protein sequence ID" value="MFD2522237.1"/>
    <property type="molecule type" value="Genomic_DNA"/>
</dbReference>
<keyword evidence="4 8" id="KW-0808">Transferase</keyword>
<dbReference type="PRINTS" id="PR00506">
    <property type="entry name" value="D21N6MTFRASE"/>
</dbReference>
<dbReference type="InterPro" id="IPR002295">
    <property type="entry name" value="N4/N6-MTase_EcoPI_Mod-like"/>
</dbReference>
<evidence type="ECO:0000256" key="5">
    <source>
        <dbReference type="ARBA" id="ARBA00022691"/>
    </source>
</evidence>
<keyword evidence="9" id="KW-1185">Reference proteome</keyword>
<evidence type="ECO:0000256" key="4">
    <source>
        <dbReference type="ARBA" id="ARBA00022679"/>
    </source>
</evidence>
<dbReference type="PROSITE" id="PS00092">
    <property type="entry name" value="N6_MTASE"/>
    <property type="match status" value="1"/>
</dbReference>
<feature type="domain" description="DNA methylase N-4/N-6" evidence="7">
    <location>
        <begin position="109"/>
        <end position="444"/>
    </location>
</feature>
<evidence type="ECO:0000313" key="9">
    <source>
        <dbReference type="Proteomes" id="UP001597510"/>
    </source>
</evidence>
<evidence type="ECO:0000256" key="6">
    <source>
        <dbReference type="ARBA" id="ARBA00047942"/>
    </source>
</evidence>
<dbReference type="Proteomes" id="UP001597510">
    <property type="component" value="Unassembled WGS sequence"/>
</dbReference>
<comment type="similarity">
    <text evidence="1">Belongs to the N(4)/N(6)-methyltransferase family.</text>
</comment>
<keyword evidence="3 8" id="KW-0489">Methyltransferase</keyword>
<dbReference type="SUPFAM" id="SSF53335">
    <property type="entry name" value="S-adenosyl-L-methionine-dependent methyltransferases"/>
    <property type="match status" value="1"/>
</dbReference>
<dbReference type="PIRSF" id="PIRSF015855">
    <property type="entry name" value="TypeIII_Mtase_mKpnI"/>
    <property type="match status" value="1"/>
</dbReference>
<dbReference type="Pfam" id="PF01555">
    <property type="entry name" value="N6_N4_Mtase"/>
    <property type="match status" value="1"/>
</dbReference>
<name>A0ABW5JB20_9BACT</name>
<proteinExistence type="inferred from homology"/>
<dbReference type="InterPro" id="IPR002052">
    <property type="entry name" value="DNA_methylase_N6_adenine_CS"/>
</dbReference>
<dbReference type="Gene3D" id="3.40.50.150">
    <property type="entry name" value="Vaccinia Virus protein VP39"/>
    <property type="match status" value="1"/>
</dbReference>
<dbReference type="RefSeq" id="WP_340240803.1">
    <property type="nucleotide sequence ID" value="NZ_JBBEWC010000026.1"/>
</dbReference>
<protein>
    <recommendedName>
        <fullName evidence="2">site-specific DNA-methyltransferase (adenine-specific)</fullName>
        <ecNumber evidence="2">2.1.1.72</ecNumber>
    </recommendedName>
</protein>
<keyword evidence="5" id="KW-0949">S-adenosyl-L-methionine</keyword>